<feature type="binding site" evidence="7">
    <location>
        <position position="355"/>
    </location>
    <ligand>
        <name>Mg(2+)</name>
        <dbReference type="ChEBI" id="CHEBI:18420"/>
    </ligand>
</feature>
<evidence type="ECO:0000256" key="1">
    <source>
        <dbReference type="ARBA" id="ARBA00008449"/>
    </source>
</evidence>
<evidence type="ECO:0000256" key="6">
    <source>
        <dbReference type="ARBA" id="ARBA00048131"/>
    </source>
</evidence>
<evidence type="ECO:0000259" key="9">
    <source>
        <dbReference type="Pfam" id="PF00534"/>
    </source>
</evidence>
<feature type="binding site" evidence="7">
    <location>
        <position position="329"/>
    </location>
    <ligand>
        <name>Mg(2+)</name>
        <dbReference type="ChEBI" id="CHEBI:18420"/>
    </ligand>
</feature>
<dbReference type="Pfam" id="PF00534">
    <property type="entry name" value="Glycos_transf_1"/>
    <property type="match status" value="1"/>
</dbReference>
<protein>
    <recommendedName>
        <fullName evidence="7">D-inositol-3-phosphate glycosyltransferase</fullName>
        <ecNumber evidence="7">2.4.1.250</ecNumber>
    </recommendedName>
    <alternativeName>
        <fullName evidence="7">N-acetylglucosamine-inositol-phosphate N-acetylglucosaminyltransferase</fullName>
        <shortName evidence="7">GlcNAc-Ins-P N-acetylglucosaminyltransferase</shortName>
    </alternativeName>
</protein>
<proteinExistence type="inferred from homology"/>
<evidence type="ECO:0000256" key="8">
    <source>
        <dbReference type="SAM" id="MobiDB-lite"/>
    </source>
</evidence>
<dbReference type="HAMAP" id="MF_01695">
    <property type="entry name" value="MshA"/>
    <property type="match status" value="1"/>
</dbReference>
<dbReference type="PANTHER" id="PTHR45947">
    <property type="entry name" value="SULFOQUINOVOSYL TRANSFERASE SQD2"/>
    <property type="match status" value="1"/>
</dbReference>
<feature type="binding site" evidence="7">
    <location>
        <begin position="39"/>
        <end position="40"/>
    </location>
    <ligand>
        <name>UDP-N-acetyl-alpha-D-glucosamine</name>
        <dbReference type="ChEBI" id="CHEBI:57705"/>
    </ligand>
</feature>
<feature type="binding site" evidence="7">
    <location>
        <position position="159"/>
    </location>
    <ligand>
        <name>1D-myo-inositol 3-phosphate</name>
        <dbReference type="ChEBI" id="CHEBI:58401"/>
    </ligand>
</feature>
<evidence type="ECO:0000256" key="5">
    <source>
        <dbReference type="ARBA" id="ARBA00022842"/>
    </source>
</evidence>
<gene>
    <name evidence="7 11" type="primary">mshA</name>
    <name evidence="11" type="ORF">GCM10009799_04430</name>
</gene>
<keyword evidence="12" id="KW-1185">Reference proteome</keyword>
<feature type="domain" description="Glycosyl transferase family 1" evidence="9">
    <location>
        <begin position="236"/>
        <end position="406"/>
    </location>
</feature>
<feature type="binding site" evidence="7">
    <location>
        <position position="319"/>
    </location>
    <ligand>
        <name>UDP-N-acetyl-alpha-D-glucosamine</name>
        <dbReference type="ChEBI" id="CHEBI:57705"/>
    </ligand>
</feature>
<comment type="function">
    <text evidence="7">Catalyzes the transfer of a N-acetyl-glucosamine moiety to 1D-myo-inositol 3-phosphate to produce 1D-myo-inositol 2-acetamido-2-deoxy-glucopyranoside 3-phosphate in the mycothiol biosynthesis pathway.</text>
</comment>
<comment type="subunit">
    <text evidence="7">Homodimer.</text>
</comment>
<dbReference type="InterPro" id="IPR001296">
    <property type="entry name" value="Glyco_trans_1"/>
</dbReference>
<dbReference type="PANTHER" id="PTHR45947:SF3">
    <property type="entry name" value="SULFOQUINOVOSYL TRANSFERASE SQD2"/>
    <property type="match status" value="1"/>
</dbReference>
<comment type="caution">
    <text evidence="11">The sequence shown here is derived from an EMBL/GenBank/DDBJ whole genome shotgun (WGS) entry which is preliminary data.</text>
</comment>
<reference evidence="11 12" key="1">
    <citation type="journal article" date="2019" name="Int. J. Syst. Evol. Microbiol.">
        <title>The Global Catalogue of Microorganisms (GCM) 10K type strain sequencing project: providing services to taxonomists for standard genome sequencing and annotation.</title>
        <authorList>
            <consortium name="The Broad Institute Genomics Platform"/>
            <consortium name="The Broad Institute Genome Sequencing Center for Infectious Disease"/>
            <person name="Wu L."/>
            <person name="Ma J."/>
        </authorList>
    </citation>
    <scope>NUCLEOTIDE SEQUENCE [LARGE SCALE GENOMIC DNA]</scope>
    <source>
        <strain evidence="11 12">JCM 15313</strain>
    </source>
</reference>
<evidence type="ECO:0000256" key="2">
    <source>
        <dbReference type="ARBA" id="ARBA00022676"/>
    </source>
</evidence>
<feature type="binding site" evidence="7">
    <location>
        <position position="341"/>
    </location>
    <ligand>
        <name>UDP-N-acetyl-alpha-D-glucosamine</name>
        <dbReference type="ChEBI" id="CHEBI:57705"/>
    </ligand>
</feature>
<name>A0ABN2S8M7_9ACTN</name>
<sequence length="442" mass="47085">MVADVRGVPEPGTEPEEPEYPGLPRRVATISLHTSPLEQPGTGDAGGMNVYVVEVAKRLADRGIAVDVFTRATRPDQPPTVEMVPGVTVRHIPAGPFGALDKQALSHYLCPFIFGVLQTEARNAPGHYDLVHGHYWLSGRAGLAAAHRWGVPMVQSMHTLARVKNMALAQGDTAEPDARIRGEDQLVRQSDHLVANTADEAAQLMVHYDADPSRVSTVPPGVDLDMFAPGSRTDALRRIGLPPDAELLLFVGRVQRLKAPDVLLRAAAALLRRDPALRDRLVVAVVGGQSGADVTEPQRLAELAQSLGIADVVRMEPPRSRAELADYYRAATATVVPSHSESFGLVAVESEACGTPVVAARVGGLPTAVRDGVSGVLIDGHDPDDYARALHRMITERSWRDALGAAGVGHAATLSWSATVDGLLDVYRGSLITEPLPVAACQ</sequence>
<feature type="binding site" evidence="7">
    <location>
        <position position="253"/>
    </location>
    <ligand>
        <name>UDP-N-acetyl-alpha-D-glucosamine</name>
        <dbReference type="ChEBI" id="CHEBI:57705"/>
    </ligand>
</feature>
<evidence type="ECO:0000256" key="7">
    <source>
        <dbReference type="HAMAP-Rule" id="MF_01695"/>
    </source>
</evidence>
<feature type="binding site" evidence="7">
    <location>
        <position position="258"/>
    </location>
    <ligand>
        <name>UDP-N-acetyl-alpha-D-glucosamine</name>
        <dbReference type="ChEBI" id="CHEBI:57705"/>
    </ligand>
</feature>
<dbReference type="EC" id="2.4.1.250" evidence="7"/>
<feature type="binding site" evidence="7">
    <location>
        <position position="135"/>
    </location>
    <ligand>
        <name>1D-myo-inositol 3-phosphate</name>
        <dbReference type="ChEBI" id="CHEBI:58401"/>
    </ligand>
</feature>
<feature type="binding site" evidence="7">
    <location>
        <position position="179"/>
    </location>
    <ligand>
        <name>1D-myo-inositol 3-phosphate</name>
        <dbReference type="ChEBI" id="CHEBI:58401"/>
    </ligand>
</feature>
<evidence type="ECO:0000313" key="11">
    <source>
        <dbReference type="EMBL" id="GAA1982417.1"/>
    </source>
</evidence>
<dbReference type="Proteomes" id="UP001501585">
    <property type="component" value="Unassembled WGS sequence"/>
</dbReference>
<feature type="binding site" evidence="7">
    <location>
        <position position="349"/>
    </location>
    <ligand>
        <name>UDP-N-acetyl-alpha-D-glucosamine</name>
        <dbReference type="ChEBI" id="CHEBI:57705"/>
    </ligand>
</feature>
<dbReference type="InterPro" id="IPR050194">
    <property type="entry name" value="Glycosyltransferase_grp1"/>
</dbReference>
<feature type="binding site" evidence="7">
    <location>
        <begin position="44"/>
        <end position="49"/>
    </location>
    <ligand>
        <name>1D-myo-inositol 3-phosphate</name>
        <dbReference type="ChEBI" id="CHEBI:58401"/>
    </ligand>
</feature>
<dbReference type="Pfam" id="PF13579">
    <property type="entry name" value="Glyco_trans_4_4"/>
    <property type="match status" value="1"/>
</dbReference>
<dbReference type="InterPro" id="IPR028098">
    <property type="entry name" value="Glyco_trans_4-like_N"/>
</dbReference>
<dbReference type="SUPFAM" id="SSF53756">
    <property type="entry name" value="UDP-Glycosyltransferase/glycogen phosphorylase"/>
    <property type="match status" value="1"/>
</dbReference>
<feature type="binding site" evidence="7">
    <location>
        <position position="102"/>
    </location>
    <ligand>
        <name>1D-myo-inositol 3-phosphate</name>
        <dbReference type="ChEBI" id="CHEBI:58401"/>
    </ligand>
</feature>
<dbReference type="Gene3D" id="3.40.50.2000">
    <property type="entry name" value="Glycogen Phosphorylase B"/>
    <property type="match status" value="2"/>
</dbReference>
<dbReference type="NCBIfam" id="TIGR03449">
    <property type="entry name" value="mycothiol_MshA"/>
    <property type="match status" value="1"/>
</dbReference>
<comment type="similarity">
    <text evidence="1 7">Belongs to the glycosyltransferase group 1 family. MshA subfamily.</text>
</comment>
<evidence type="ECO:0000256" key="4">
    <source>
        <dbReference type="ARBA" id="ARBA00022723"/>
    </source>
</evidence>
<organism evidence="11 12">
    <name type="scientific">Nocardiopsis rhodophaea</name>
    <dbReference type="NCBI Taxonomy" id="280238"/>
    <lineage>
        <taxon>Bacteria</taxon>
        <taxon>Bacillati</taxon>
        <taxon>Actinomycetota</taxon>
        <taxon>Actinomycetes</taxon>
        <taxon>Streptosporangiales</taxon>
        <taxon>Nocardiopsidaceae</taxon>
        <taxon>Nocardiopsis</taxon>
    </lineage>
</organism>
<evidence type="ECO:0000313" key="12">
    <source>
        <dbReference type="Proteomes" id="UP001501585"/>
    </source>
</evidence>
<feature type="domain" description="Glycosyltransferase subfamily 4-like N-terminal" evidence="10">
    <location>
        <begin position="46"/>
        <end position="221"/>
    </location>
</feature>
<keyword evidence="3 7" id="KW-0808">Transferase</keyword>
<feature type="binding site" evidence="7">
    <location>
        <position position="331"/>
    </location>
    <ligand>
        <name>Mg(2+)</name>
        <dbReference type="ChEBI" id="CHEBI:18420"/>
    </ligand>
</feature>
<evidence type="ECO:0000256" key="3">
    <source>
        <dbReference type="ARBA" id="ARBA00022679"/>
    </source>
</evidence>
<dbReference type="EMBL" id="BAAAPC010000002">
    <property type="protein sequence ID" value="GAA1982417.1"/>
    <property type="molecule type" value="Genomic_DNA"/>
</dbReference>
<comment type="catalytic activity">
    <reaction evidence="6 7">
        <text>1D-myo-inositol 3-phosphate + UDP-N-acetyl-alpha-D-glucosamine = 1D-myo-inositol 2-acetamido-2-deoxy-alpha-D-glucopyranoside 3-phosphate + UDP + H(+)</text>
        <dbReference type="Rhea" id="RHEA:26188"/>
        <dbReference type="ChEBI" id="CHEBI:15378"/>
        <dbReference type="ChEBI" id="CHEBI:57705"/>
        <dbReference type="ChEBI" id="CHEBI:58223"/>
        <dbReference type="ChEBI" id="CHEBI:58401"/>
        <dbReference type="ChEBI" id="CHEBI:58892"/>
        <dbReference type="EC" id="2.4.1.250"/>
    </reaction>
</comment>
<feature type="region of interest" description="Disordered" evidence="8">
    <location>
        <begin position="1"/>
        <end position="22"/>
    </location>
</feature>
<accession>A0ABN2S8M7</accession>
<dbReference type="InterPro" id="IPR017814">
    <property type="entry name" value="Mycothiol_biosynthesis_MshA"/>
</dbReference>
<feature type="binding site" evidence="7">
    <location>
        <position position="328"/>
    </location>
    <ligand>
        <name>Mg(2+)</name>
        <dbReference type="ChEBI" id="CHEBI:18420"/>
    </ligand>
</feature>
<keyword evidence="5 7" id="KW-0460">Magnesium</keyword>
<keyword evidence="2 7" id="KW-0328">Glycosyltransferase</keyword>
<feature type="binding site" evidence="7">
    <location>
        <position position="33"/>
    </location>
    <ligand>
        <name>1D-myo-inositol 3-phosphate</name>
        <dbReference type="ChEBI" id="CHEBI:58401"/>
    </ligand>
</feature>
<feature type="binding site" evidence="7">
    <location>
        <position position="47"/>
    </location>
    <ligand>
        <name>UDP-N-acetyl-alpha-D-glucosamine</name>
        <dbReference type="ChEBI" id="CHEBI:57705"/>
    </ligand>
</feature>
<keyword evidence="4 7" id="KW-0479">Metal-binding</keyword>
<evidence type="ECO:0000259" key="10">
    <source>
        <dbReference type="Pfam" id="PF13579"/>
    </source>
</evidence>